<dbReference type="PaxDb" id="3827-XP_004506351.1"/>
<dbReference type="STRING" id="3827.A0A1S2YL86"/>
<dbReference type="Pfam" id="PF21516">
    <property type="entry name" value="YqeH-like_C"/>
    <property type="match status" value="1"/>
</dbReference>
<dbReference type="eggNOG" id="KOG1249">
    <property type="taxonomic scope" value="Eukaryota"/>
</dbReference>
<reference evidence="3" key="2">
    <citation type="submission" date="2025-08" db="UniProtKB">
        <authorList>
            <consortium name="RefSeq"/>
        </authorList>
    </citation>
    <scope>IDENTIFICATION</scope>
    <source>
        <tissue evidence="3">Etiolated seedlings</tissue>
    </source>
</reference>
<dbReference type="InterPro" id="IPR044229">
    <property type="entry name" value="NOA1"/>
</dbReference>
<dbReference type="SUPFAM" id="SSF52540">
    <property type="entry name" value="P-loop containing nucleoside triphosphate hydrolases"/>
    <property type="match status" value="1"/>
</dbReference>
<dbReference type="Pfam" id="PF01926">
    <property type="entry name" value="MMR_HSR1"/>
    <property type="match status" value="1"/>
</dbReference>
<dbReference type="OrthoDB" id="1696305at2759"/>
<dbReference type="KEGG" id="cam:101502582"/>
<dbReference type="GeneID" id="101502582"/>
<evidence type="ECO:0000259" key="1">
    <source>
        <dbReference type="PROSITE" id="PS51721"/>
    </source>
</evidence>
<dbReference type="CDD" id="cd01855">
    <property type="entry name" value="YqeH"/>
    <property type="match status" value="1"/>
</dbReference>
<reference evidence="2" key="1">
    <citation type="journal article" date="2013" name="Nat. Biotechnol.">
        <title>Draft genome sequence of chickpea (Cicer arietinum) provides a resource for trait improvement.</title>
        <authorList>
            <person name="Varshney R.K."/>
            <person name="Song C."/>
            <person name="Saxena R.K."/>
            <person name="Azam S."/>
            <person name="Yu S."/>
            <person name="Sharpe A.G."/>
            <person name="Cannon S."/>
            <person name="Baek J."/>
            <person name="Rosen B.D."/>
            <person name="Tar'an B."/>
            <person name="Millan T."/>
            <person name="Zhang X."/>
            <person name="Ramsay L.D."/>
            <person name="Iwata A."/>
            <person name="Wang Y."/>
            <person name="Nelson W."/>
            <person name="Farmer A.D."/>
            <person name="Gaur P.M."/>
            <person name="Soderlund C."/>
            <person name="Penmetsa R.V."/>
            <person name="Xu C."/>
            <person name="Bharti A.K."/>
            <person name="He W."/>
            <person name="Winter P."/>
            <person name="Zhao S."/>
            <person name="Hane J.K."/>
            <person name="Carrasquilla-Garcia N."/>
            <person name="Condie J.A."/>
            <person name="Upadhyaya H.D."/>
            <person name="Luo M.C."/>
            <person name="Thudi M."/>
            <person name="Gowda C.L."/>
            <person name="Singh N.P."/>
            <person name="Lichtenzveig J."/>
            <person name="Gali K.K."/>
            <person name="Rubio J."/>
            <person name="Nadarajan N."/>
            <person name="Dolezel J."/>
            <person name="Bansal K.C."/>
            <person name="Xu X."/>
            <person name="Edwards D."/>
            <person name="Zhang G."/>
            <person name="Kahl G."/>
            <person name="Gil J."/>
            <person name="Singh K.B."/>
            <person name="Datta S.K."/>
            <person name="Jackson S.A."/>
            <person name="Wang J."/>
            <person name="Cook D.R."/>
        </authorList>
    </citation>
    <scope>NUCLEOTIDE SEQUENCE [LARGE SCALE GENOMIC DNA]</scope>
    <source>
        <strain evidence="2">cv. CDC Frontier</strain>
    </source>
</reference>
<dbReference type="GO" id="GO:0005525">
    <property type="term" value="F:GTP binding"/>
    <property type="evidence" value="ECO:0007669"/>
    <property type="project" value="InterPro"/>
</dbReference>
<evidence type="ECO:0000313" key="3">
    <source>
        <dbReference type="RefSeq" id="XP_004506351.1"/>
    </source>
</evidence>
<dbReference type="PANTHER" id="PTHR47569">
    <property type="entry name" value="NO-ASSOCIATED PROTEIN 1, CHLOROPLASTIC/MITOCHONDRIAL"/>
    <property type="match status" value="1"/>
</dbReference>
<gene>
    <name evidence="3" type="primary">LOC101502582</name>
</gene>
<organism evidence="2 3">
    <name type="scientific">Cicer arietinum</name>
    <name type="common">Chickpea</name>
    <name type="synonym">Garbanzo</name>
    <dbReference type="NCBI Taxonomy" id="3827"/>
    <lineage>
        <taxon>Eukaryota</taxon>
        <taxon>Viridiplantae</taxon>
        <taxon>Streptophyta</taxon>
        <taxon>Embryophyta</taxon>
        <taxon>Tracheophyta</taxon>
        <taxon>Spermatophyta</taxon>
        <taxon>Magnoliopsida</taxon>
        <taxon>eudicotyledons</taxon>
        <taxon>Gunneridae</taxon>
        <taxon>Pentapetalae</taxon>
        <taxon>rosids</taxon>
        <taxon>fabids</taxon>
        <taxon>Fabales</taxon>
        <taxon>Fabaceae</taxon>
        <taxon>Papilionoideae</taxon>
        <taxon>50 kb inversion clade</taxon>
        <taxon>NPAAA clade</taxon>
        <taxon>Hologalegina</taxon>
        <taxon>IRL clade</taxon>
        <taxon>Cicereae</taxon>
        <taxon>Cicer</taxon>
    </lineage>
</organism>
<dbReference type="InterPro" id="IPR048422">
    <property type="entry name" value="NOA1/YqeH-like_C"/>
</dbReference>
<dbReference type="PANTHER" id="PTHR47569:SF2">
    <property type="entry name" value="NO-ASSOCIATED PROTEIN 1, CHLOROPLASTIC_MITOCHONDRIAL"/>
    <property type="match status" value="1"/>
</dbReference>
<dbReference type="GO" id="GO:0003924">
    <property type="term" value="F:GTPase activity"/>
    <property type="evidence" value="ECO:0007669"/>
    <property type="project" value="InterPro"/>
</dbReference>
<keyword evidence="2" id="KW-1185">Reference proteome</keyword>
<proteinExistence type="predicted"/>
<evidence type="ECO:0000313" key="2">
    <source>
        <dbReference type="Proteomes" id="UP000087171"/>
    </source>
</evidence>
<protein>
    <submittedName>
        <fullName evidence="3">Nitric oxide synthase</fullName>
    </submittedName>
</protein>
<dbReference type="Gene3D" id="3.40.50.300">
    <property type="entry name" value="P-loop containing nucleotide triphosphate hydrolases"/>
    <property type="match status" value="1"/>
</dbReference>
<dbReference type="InterPro" id="IPR030378">
    <property type="entry name" value="G_CP_dom"/>
</dbReference>
<sequence length="553" mass="60872">MALKTLSTFLTPLSLPNHKFLQHHTKPRFILCEFSRPSKSRFPAAVPEGTGAAAPSPGEKFLERQQSIEAAKLILKDNKKSRKKENKPLKASNAVASCYGCGAPLQTSDTDAPGFVDPEAYELKKKHHQLKTVLCRRCRLLSHGKMITAVGGHGGYSGGNQFITAEELRQKLSHLRHAKALIVKLVDIVDFNGSFLSRVRDLAGANPIIMVVTKVDLLPRDTDLNCIGDWVVEAITRKKLNVLSVHLTSSKSLVGITGVISEIQKEKKGRDVYILGSANVGKSAFINALLKTMAYNDTVAAAAQRYKPIQSAVPGTTLGPIQIDAFLGGGKLYDTPGVHLHHRQTAVVHSEDLSSLAPKSRLRGLSFPSSQVVSDNTEKGASTVDGLNGFSIFWGGLVRIDVLKVLPETCLTFYGPKRLPVHMVPTEKADEFYQKELGVLLTPPSGREKAENWRGLDSERKLQIKFEDAERPVCDIAISGLGWLTVEPVSRSHKFSQQKSIDTAGELLLAVHIPKPVEIFVRPPLPVGKAGAEWYQYRELTDKEEEVRPKWYF</sequence>
<name>A0A1S2YL86_CICAR</name>
<dbReference type="Proteomes" id="UP000087171">
    <property type="component" value="Chromosome Ca6"/>
</dbReference>
<dbReference type="RefSeq" id="XP_004506351.1">
    <property type="nucleotide sequence ID" value="XM_004506294.3"/>
</dbReference>
<dbReference type="AlphaFoldDB" id="A0A1S2YL86"/>
<feature type="domain" description="CP-type G" evidence="1">
    <location>
        <begin position="165"/>
        <end position="341"/>
    </location>
</feature>
<dbReference type="PROSITE" id="PS51721">
    <property type="entry name" value="G_CP"/>
    <property type="match status" value="1"/>
</dbReference>
<accession>A0A1S2YL86</accession>
<dbReference type="InterPro" id="IPR006073">
    <property type="entry name" value="GTP-bd"/>
</dbReference>
<dbReference type="InterPro" id="IPR027417">
    <property type="entry name" value="P-loop_NTPase"/>
</dbReference>